<protein>
    <submittedName>
        <fullName evidence="2">Uncharacterized protein</fullName>
    </submittedName>
</protein>
<keyword evidence="3" id="KW-1185">Reference proteome</keyword>
<dbReference type="Proteomes" id="UP000242519">
    <property type="component" value="Unassembled WGS sequence"/>
</dbReference>
<feature type="compositionally biased region" description="Low complexity" evidence="1">
    <location>
        <begin position="96"/>
        <end position="120"/>
    </location>
</feature>
<accession>A0A218Z3G2</accession>
<feature type="region of interest" description="Disordered" evidence="1">
    <location>
        <begin position="27"/>
        <end position="199"/>
    </location>
</feature>
<evidence type="ECO:0000256" key="1">
    <source>
        <dbReference type="SAM" id="MobiDB-lite"/>
    </source>
</evidence>
<comment type="caution">
    <text evidence="2">The sequence shown here is derived from an EMBL/GenBank/DDBJ whole genome shotgun (WGS) entry which is preliminary data.</text>
</comment>
<dbReference type="InParanoid" id="A0A218Z3G2"/>
<gene>
    <name evidence="2" type="ORF">B2J93_6432</name>
</gene>
<feature type="compositionally biased region" description="Basic and acidic residues" evidence="1">
    <location>
        <begin position="151"/>
        <end position="169"/>
    </location>
</feature>
<reference evidence="2 3" key="1">
    <citation type="submission" date="2017-04" db="EMBL/GenBank/DDBJ databases">
        <title>Draft genome sequence of Marssonina coronaria NL1: causal agent of apple blotch.</title>
        <authorList>
            <person name="Cheng Q."/>
        </authorList>
    </citation>
    <scope>NUCLEOTIDE SEQUENCE [LARGE SCALE GENOMIC DNA]</scope>
    <source>
        <strain evidence="2 3">NL1</strain>
    </source>
</reference>
<dbReference type="EMBL" id="MZNU01000219">
    <property type="protein sequence ID" value="OWP02599.1"/>
    <property type="molecule type" value="Genomic_DNA"/>
</dbReference>
<feature type="compositionally biased region" description="Polar residues" evidence="1">
    <location>
        <begin position="121"/>
        <end position="137"/>
    </location>
</feature>
<feature type="compositionally biased region" description="Low complexity" evidence="1">
    <location>
        <begin position="139"/>
        <end position="150"/>
    </location>
</feature>
<proteinExistence type="predicted"/>
<evidence type="ECO:0000313" key="2">
    <source>
        <dbReference type="EMBL" id="OWP02599.1"/>
    </source>
</evidence>
<organism evidence="2 3">
    <name type="scientific">Diplocarpon coronariae</name>
    <dbReference type="NCBI Taxonomy" id="2795749"/>
    <lineage>
        <taxon>Eukaryota</taxon>
        <taxon>Fungi</taxon>
        <taxon>Dikarya</taxon>
        <taxon>Ascomycota</taxon>
        <taxon>Pezizomycotina</taxon>
        <taxon>Leotiomycetes</taxon>
        <taxon>Helotiales</taxon>
        <taxon>Drepanopezizaceae</taxon>
        <taxon>Diplocarpon</taxon>
    </lineage>
</organism>
<feature type="compositionally biased region" description="Polar residues" evidence="1">
    <location>
        <begin position="44"/>
        <end position="88"/>
    </location>
</feature>
<name>A0A218Z3G2_9HELO</name>
<evidence type="ECO:0000313" key="3">
    <source>
        <dbReference type="Proteomes" id="UP000242519"/>
    </source>
</evidence>
<sequence>MHVRGTDGIVGARASRDRWFPGDQSLGAITIEQRDEREIGLGTGSNQRNPNVNSQQPTMNNEQPTINSQQPKINNRQPTINHQQPTDASTDKNESSRVSILPPSSPSSPSSLASQASTLPTHQASASPGGPQHNSTRVAAGAGAEIARPAPGRDDGVLRTGWRRHDDRPLVMSAHESAPRPWAARAGWGDSPRPGRGDL</sequence>
<dbReference type="AlphaFoldDB" id="A0A218Z3G2"/>
<dbReference type="STRING" id="503106.A0A218Z3G2"/>